<feature type="transmembrane region" description="Helical" evidence="1">
    <location>
        <begin position="21"/>
        <end position="45"/>
    </location>
</feature>
<keyword evidence="3" id="KW-1185">Reference proteome</keyword>
<reference evidence="2 3" key="1">
    <citation type="submission" date="2019-01" db="EMBL/GenBank/DDBJ databases">
        <title>A draft genome assembly of the solar-powered sea slug Elysia chlorotica.</title>
        <authorList>
            <person name="Cai H."/>
            <person name="Li Q."/>
            <person name="Fang X."/>
            <person name="Li J."/>
            <person name="Curtis N.E."/>
            <person name="Altenburger A."/>
            <person name="Shibata T."/>
            <person name="Feng M."/>
            <person name="Maeda T."/>
            <person name="Schwartz J.A."/>
            <person name="Shigenobu S."/>
            <person name="Lundholm N."/>
            <person name="Nishiyama T."/>
            <person name="Yang H."/>
            <person name="Hasebe M."/>
            <person name="Li S."/>
            <person name="Pierce S.K."/>
            <person name="Wang J."/>
        </authorList>
    </citation>
    <scope>NUCLEOTIDE SEQUENCE [LARGE SCALE GENOMIC DNA]</scope>
    <source>
        <strain evidence="2">EC2010</strain>
        <tissue evidence="2">Whole organism of an adult</tissue>
    </source>
</reference>
<dbReference type="AlphaFoldDB" id="A0A3S1B2P6"/>
<sequence length="176" mass="19428">FITKRLDLLHNYCFPQYIISAILGLLALIVLGIFVVVAGILLIALVASIGNVKEECQDTLFGCKCENNYAPFKECHYITDFAGYSIGMMVCFIISWILLLVASILAIVYSCRNNVRQPGMVYSHLQEQVVMNVQNQSQAYHAPYGQPAYAQGGPMPYFDGPANQEQFPKGPAPAQA</sequence>
<keyword evidence="1" id="KW-1133">Transmembrane helix</keyword>
<comment type="caution">
    <text evidence="2">The sequence shown here is derived from an EMBL/GenBank/DDBJ whole genome shotgun (WGS) entry which is preliminary data.</text>
</comment>
<accession>A0A3S1B2P6</accession>
<feature type="non-terminal residue" evidence="2">
    <location>
        <position position="1"/>
    </location>
</feature>
<dbReference type="Proteomes" id="UP000271974">
    <property type="component" value="Unassembled WGS sequence"/>
</dbReference>
<dbReference type="EMBL" id="RQTK01000810">
    <property type="protein sequence ID" value="RUS74665.1"/>
    <property type="molecule type" value="Genomic_DNA"/>
</dbReference>
<evidence type="ECO:0000256" key="1">
    <source>
        <dbReference type="SAM" id="Phobius"/>
    </source>
</evidence>
<organism evidence="2 3">
    <name type="scientific">Elysia chlorotica</name>
    <name type="common">Eastern emerald elysia</name>
    <name type="synonym">Sea slug</name>
    <dbReference type="NCBI Taxonomy" id="188477"/>
    <lineage>
        <taxon>Eukaryota</taxon>
        <taxon>Metazoa</taxon>
        <taxon>Spiralia</taxon>
        <taxon>Lophotrochozoa</taxon>
        <taxon>Mollusca</taxon>
        <taxon>Gastropoda</taxon>
        <taxon>Heterobranchia</taxon>
        <taxon>Euthyneura</taxon>
        <taxon>Panpulmonata</taxon>
        <taxon>Sacoglossa</taxon>
        <taxon>Placobranchoidea</taxon>
        <taxon>Plakobranchidae</taxon>
        <taxon>Elysia</taxon>
    </lineage>
</organism>
<evidence type="ECO:0000313" key="3">
    <source>
        <dbReference type="Proteomes" id="UP000271974"/>
    </source>
</evidence>
<keyword evidence="1" id="KW-0472">Membrane</keyword>
<proteinExistence type="predicted"/>
<feature type="transmembrane region" description="Helical" evidence="1">
    <location>
        <begin position="86"/>
        <end position="109"/>
    </location>
</feature>
<evidence type="ECO:0000313" key="2">
    <source>
        <dbReference type="EMBL" id="RUS74665.1"/>
    </source>
</evidence>
<gene>
    <name evidence="2" type="ORF">EGW08_017571</name>
</gene>
<name>A0A3S1B2P6_ELYCH</name>
<protein>
    <submittedName>
        <fullName evidence="2">Uncharacterized protein</fullName>
    </submittedName>
</protein>
<keyword evidence="1" id="KW-0812">Transmembrane</keyword>